<dbReference type="EMBL" id="BAUU01000041">
    <property type="protein sequence ID" value="GAE32613.1"/>
    <property type="molecule type" value="Genomic_DNA"/>
</dbReference>
<organism evidence="3 4">
    <name type="scientific">Halalkalibacter hemicellulosilyticusJCM 9152</name>
    <dbReference type="NCBI Taxonomy" id="1236971"/>
    <lineage>
        <taxon>Bacteria</taxon>
        <taxon>Bacillati</taxon>
        <taxon>Bacillota</taxon>
        <taxon>Bacilli</taxon>
        <taxon>Bacillales</taxon>
        <taxon>Bacillaceae</taxon>
        <taxon>Halalkalibacter</taxon>
    </lineage>
</organism>
<proteinExistence type="predicted"/>
<evidence type="ECO:0000259" key="2">
    <source>
        <dbReference type="Pfam" id="PF13026"/>
    </source>
</evidence>
<protein>
    <recommendedName>
        <fullName evidence="2">DUF3887 domain-containing protein</fullName>
    </recommendedName>
</protein>
<dbReference type="AlphaFoldDB" id="W4QLU7"/>
<keyword evidence="1" id="KW-0732">Signal</keyword>
<evidence type="ECO:0000313" key="3">
    <source>
        <dbReference type="EMBL" id="GAE32613.1"/>
    </source>
</evidence>
<feature type="chain" id="PRO_5039294623" description="DUF3887 domain-containing protein" evidence="1">
    <location>
        <begin position="24"/>
        <end position="134"/>
    </location>
</feature>
<dbReference type="OrthoDB" id="2721765at2"/>
<feature type="signal peptide" evidence="1">
    <location>
        <begin position="1"/>
        <end position="23"/>
    </location>
</feature>
<feature type="domain" description="DUF3887" evidence="2">
    <location>
        <begin position="42"/>
        <end position="131"/>
    </location>
</feature>
<dbReference type="Proteomes" id="UP000018895">
    <property type="component" value="Unassembled WGS sequence"/>
</dbReference>
<sequence length="134" mass="15064">MNMKKYVSVFAAGLIALMLASCGNEEGDAGNTEGVEEKERIAETFIQQLADGNYNEAREQFDETMREAISETELAQTWEEIELQLGAFIEYEYQSTEVEDGFTIVLLEGLFEGQDVILSVSINENDEISGFYIH</sequence>
<accession>W4QLU7</accession>
<keyword evidence="4" id="KW-1185">Reference proteome</keyword>
<comment type="caution">
    <text evidence="3">The sequence shown here is derived from an EMBL/GenBank/DDBJ whole genome shotgun (WGS) entry which is preliminary data.</text>
</comment>
<reference evidence="3" key="1">
    <citation type="journal article" date="2014" name="Genome Announc.">
        <title>Draft Genome Sequences of Three Alkaliphilic Bacillus Strains, Bacillus wakoensis JCM 9140T, Bacillus akibai JCM 9157T, and Bacillus hemicellulosilyticus JCM 9152T.</title>
        <authorList>
            <person name="Yuki M."/>
            <person name="Oshima K."/>
            <person name="Suda W."/>
            <person name="Oshida Y."/>
            <person name="Kitamura K."/>
            <person name="Iida T."/>
            <person name="Hattori M."/>
            <person name="Ohkuma M."/>
        </authorList>
    </citation>
    <scope>NUCLEOTIDE SEQUENCE [LARGE SCALE GENOMIC DNA]</scope>
    <source>
        <strain evidence="3">JCM 9152</strain>
    </source>
</reference>
<evidence type="ECO:0000313" key="4">
    <source>
        <dbReference type="Proteomes" id="UP000018895"/>
    </source>
</evidence>
<name>W4QLU7_9BACI</name>
<dbReference type="STRING" id="1236971.JCM9152_4153"/>
<dbReference type="RefSeq" id="WP_035346964.1">
    <property type="nucleotide sequence ID" value="NZ_BAUU01000041.1"/>
</dbReference>
<dbReference type="PROSITE" id="PS51257">
    <property type="entry name" value="PROKAR_LIPOPROTEIN"/>
    <property type="match status" value="1"/>
</dbReference>
<dbReference type="Pfam" id="PF13026">
    <property type="entry name" value="DUF3887"/>
    <property type="match status" value="1"/>
</dbReference>
<dbReference type="InterPro" id="IPR024981">
    <property type="entry name" value="DUF3887"/>
</dbReference>
<gene>
    <name evidence="3" type="ORF">JCM9152_4153</name>
</gene>
<evidence type="ECO:0000256" key="1">
    <source>
        <dbReference type="SAM" id="SignalP"/>
    </source>
</evidence>
<dbReference type="Gene3D" id="3.10.450.590">
    <property type="match status" value="1"/>
</dbReference>